<dbReference type="Pfam" id="PF10357">
    <property type="entry name" value="WH_KIN17"/>
    <property type="match status" value="1"/>
</dbReference>
<dbReference type="InterPro" id="IPR013087">
    <property type="entry name" value="Znf_C2H2_type"/>
</dbReference>
<dbReference type="Gene3D" id="1.10.10.2030">
    <property type="entry name" value="DNA/RNA-binding protein Kin17, conserved domain"/>
    <property type="match status" value="1"/>
</dbReference>
<dbReference type="InterPro" id="IPR036236">
    <property type="entry name" value="Znf_C2H2_sf"/>
</dbReference>
<evidence type="ECO:0000313" key="8">
    <source>
        <dbReference type="Proteomes" id="UP001530377"/>
    </source>
</evidence>
<dbReference type="Gene3D" id="2.30.30.140">
    <property type="match status" value="1"/>
</dbReference>
<dbReference type="Pfam" id="PF25095">
    <property type="entry name" value="C2H2-zf_KIN17"/>
    <property type="match status" value="1"/>
</dbReference>
<accession>A0ABD3SE63</accession>
<dbReference type="AlphaFoldDB" id="A0ABD3SE63"/>
<reference evidence="7 8" key="1">
    <citation type="submission" date="2024-10" db="EMBL/GenBank/DDBJ databases">
        <title>Updated reference genomes for cyclostephanoid diatoms.</title>
        <authorList>
            <person name="Roberts W.R."/>
            <person name="Alverson A.J."/>
        </authorList>
    </citation>
    <scope>NUCLEOTIDE SEQUENCE [LARGE SCALE GENOMIC DNA]</scope>
    <source>
        <strain evidence="7 8">AJA228-03</strain>
    </source>
</reference>
<name>A0ABD3SE63_9STRA</name>
<dbReference type="PANTHER" id="PTHR12805">
    <property type="entry name" value="KIN17 KIN, ANTIGENIC DETERMINANT OF RECA PROTEIN HOMOLOG"/>
    <property type="match status" value="1"/>
</dbReference>
<gene>
    <name evidence="7" type="ORF">ACHAXA_008050</name>
</gene>
<dbReference type="InterPro" id="IPR041995">
    <property type="entry name" value="KOW_KIN17"/>
</dbReference>
<keyword evidence="3" id="KW-0863">Zinc-finger</keyword>
<feature type="compositionally biased region" description="Basic and acidic residues" evidence="5">
    <location>
        <begin position="259"/>
        <end position="318"/>
    </location>
</feature>
<dbReference type="InterPro" id="IPR041330">
    <property type="entry name" value="KN17_SH3"/>
</dbReference>
<keyword evidence="4" id="KW-0862">Zinc</keyword>
<evidence type="ECO:0000259" key="6">
    <source>
        <dbReference type="PROSITE" id="PS00028"/>
    </source>
</evidence>
<dbReference type="InterPro" id="IPR019447">
    <property type="entry name" value="DNA/RNA-bd_Kin17_WH-like_dom"/>
</dbReference>
<dbReference type="Gene3D" id="2.30.30.30">
    <property type="match status" value="1"/>
</dbReference>
<proteinExistence type="inferred from homology"/>
<protein>
    <recommendedName>
        <fullName evidence="6">C2H2-type domain-containing protein</fullName>
    </recommendedName>
</protein>
<feature type="compositionally biased region" description="Acidic residues" evidence="5">
    <location>
        <begin position="241"/>
        <end position="255"/>
    </location>
</feature>
<evidence type="ECO:0000256" key="3">
    <source>
        <dbReference type="ARBA" id="ARBA00022771"/>
    </source>
</evidence>
<dbReference type="SUPFAM" id="SSF57667">
    <property type="entry name" value="beta-beta-alpha zinc fingers"/>
    <property type="match status" value="1"/>
</dbReference>
<organism evidence="7 8">
    <name type="scientific">Cyclostephanos tholiformis</name>
    <dbReference type="NCBI Taxonomy" id="382380"/>
    <lineage>
        <taxon>Eukaryota</taxon>
        <taxon>Sar</taxon>
        <taxon>Stramenopiles</taxon>
        <taxon>Ochrophyta</taxon>
        <taxon>Bacillariophyta</taxon>
        <taxon>Coscinodiscophyceae</taxon>
        <taxon>Thalassiosirophycidae</taxon>
        <taxon>Stephanodiscales</taxon>
        <taxon>Stephanodiscaceae</taxon>
        <taxon>Cyclostephanos</taxon>
    </lineage>
</organism>
<feature type="domain" description="C2H2-type" evidence="6">
    <location>
        <begin position="28"/>
        <end position="50"/>
    </location>
</feature>
<dbReference type="GO" id="GO:0008270">
    <property type="term" value="F:zinc ion binding"/>
    <property type="evidence" value="ECO:0007669"/>
    <property type="project" value="UniProtKB-KW"/>
</dbReference>
<keyword evidence="8" id="KW-1185">Reference proteome</keyword>
<dbReference type="PROSITE" id="PS00028">
    <property type="entry name" value="ZINC_FINGER_C2H2_1"/>
    <property type="match status" value="1"/>
</dbReference>
<sequence length="470" mass="54463">MPKAEKGTPKDIANRMKAKGLQKLKFYCQMCSKQCRDENGFKCHMTSDSHLRNMRIFRDNAGGMMDSFSREFETSYLETLRRRHGTQRMNANNVYQEVIQDRDHVHMNSTKWATLSDFVQYLGKRGLVIAEETERGWYVTYVDRDPAMMARREALRERTEADAREERLAAERREEMRMVAARALDRAGCEVDRRASNIGNRGDSDRIVEMRLMSGTIGEGLKKTSNKTKRRGGGGKISLLVEDEDEDEDNDDDINSIEKGGDEINAEPKGDENTERKSELSRDYPHRTKERKHVVGDEIKMSRKRDATHEEKDDEVKKKEAKKKFKTDDRHDNNANNDSRKDHWLYRNIIVRIISKSLAKGEYYKRKAVVNRVIDKYEAELEVLKSSGHRGTKMEDRVGDVLRIDQDDLETVIPKVPGDRVRILNGQYRGKIATVRTLDKLEYRAELKLVDEDDGERVVVIDYEDFSAIA</sequence>
<dbReference type="FunFam" id="1.10.10.2030:FF:000001">
    <property type="entry name" value="DNA/RNA-binding protein KIN17, putative"/>
    <property type="match status" value="1"/>
</dbReference>
<dbReference type="PANTHER" id="PTHR12805:SF0">
    <property type="entry name" value="DNA_RNA-BINDING PROTEIN KIN17"/>
    <property type="match status" value="1"/>
</dbReference>
<dbReference type="Pfam" id="PF25092">
    <property type="entry name" value="SH3_KIN17_C"/>
    <property type="match status" value="1"/>
</dbReference>
<dbReference type="InterPro" id="IPR056767">
    <property type="entry name" value="C2H2-Znf_KIN17"/>
</dbReference>
<keyword evidence="2" id="KW-0479">Metal-binding</keyword>
<dbReference type="PROSITE" id="PS01108">
    <property type="entry name" value="RIBOSOMAL_L24"/>
    <property type="match status" value="1"/>
</dbReference>
<dbReference type="InterPro" id="IPR037321">
    <property type="entry name" value="KIN17-like"/>
</dbReference>
<feature type="compositionally biased region" description="Basic and acidic residues" evidence="5">
    <location>
        <begin position="326"/>
        <end position="339"/>
    </location>
</feature>
<dbReference type="Proteomes" id="UP001530377">
    <property type="component" value="Unassembled WGS sequence"/>
</dbReference>
<feature type="region of interest" description="Disordered" evidence="5">
    <location>
        <begin position="219"/>
        <end position="339"/>
    </location>
</feature>
<dbReference type="SMART" id="SM01253">
    <property type="entry name" value="Kin17_mid"/>
    <property type="match status" value="1"/>
</dbReference>
<evidence type="ECO:0000256" key="4">
    <source>
        <dbReference type="ARBA" id="ARBA00022833"/>
    </source>
</evidence>
<evidence type="ECO:0000256" key="1">
    <source>
        <dbReference type="ARBA" id="ARBA00008517"/>
    </source>
</evidence>
<comment type="similarity">
    <text evidence="1">Belongs to the KIN17 family.</text>
</comment>
<dbReference type="Pfam" id="PF18131">
    <property type="entry name" value="KN17_SH3"/>
    <property type="match status" value="1"/>
</dbReference>
<evidence type="ECO:0000313" key="7">
    <source>
        <dbReference type="EMBL" id="KAL3822747.1"/>
    </source>
</evidence>
<dbReference type="InterPro" id="IPR014722">
    <property type="entry name" value="Rib_uL2_dom2"/>
</dbReference>
<feature type="compositionally biased region" description="Basic residues" evidence="5">
    <location>
        <begin position="224"/>
        <end position="233"/>
    </location>
</feature>
<evidence type="ECO:0000256" key="2">
    <source>
        <dbReference type="ARBA" id="ARBA00022723"/>
    </source>
</evidence>
<comment type="caution">
    <text evidence="7">The sequence shown here is derived from an EMBL/GenBank/DDBJ whole genome shotgun (WGS) entry which is preliminary data.</text>
</comment>
<dbReference type="EMBL" id="JALLPB020000056">
    <property type="protein sequence ID" value="KAL3822747.1"/>
    <property type="molecule type" value="Genomic_DNA"/>
</dbReference>
<evidence type="ECO:0000256" key="5">
    <source>
        <dbReference type="SAM" id="MobiDB-lite"/>
    </source>
</evidence>
<dbReference type="InterPro" id="IPR005825">
    <property type="entry name" value="Ribosomal_uL24_CS"/>
</dbReference>
<dbReference type="InterPro" id="IPR038254">
    <property type="entry name" value="KIN17_WH-like_sf"/>
</dbReference>